<accession>A0ABD5Z5G3</accession>
<dbReference type="Proteomes" id="UP001596447">
    <property type="component" value="Unassembled WGS sequence"/>
</dbReference>
<dbReference type="RefSeq" id="WP_279527123.1">
    <property type="nucleotide sequence ID" value="NZ_CP122312.1"/>
</dbReference>
<dbReference type="Pfam" id="PF19101">
    <property type="entry name" value="DUF5788"/>
    <property type="match status" value="1"/>
</dbReference>
<evidence type="ECO:0000313" key="2">
    <source>
        <dbReference type="Proteomes" id="UP001596447"/>
    </source>
</evidence>
<sequence>MQRYERKQLLERAERESATIGASIPDEIEVQNREFPLREFVFKVKRLDSVPAEKQEEVAEAKKLLRRERNDRKERLEAASITKAEGEEIVEAIVGIDRALNALESLGPTNIEQEARAKEAADTKRWYSFVGDVLGWDDGKNRHTR</sequence>
<comment type="caution">
    <text evidence="1">The sequence shown here is derived from an EMBL/GenBank/DDBJ whole genome shotgun (WGS) entry which is preliminary data.</text>
</comment>
<name>A0ABD5Z5G3_9EURY</name>
<dbReference type="InterPro" id="IPR043900">
    <property type="entry name" value="DUF5788"/>
</dbReference>
<dbReference type="EMBL" id="JBHTAR010000011">
    <property type="protein sequence ID" value="MFC7200339.1"/>
    <property type="molecule type" value="Genomic_DNA"/>
</dbReference>
<keyword evidence="2" id="KW-1185">Reference proteome</keyword>
<protein>
    <submittedName>
        <fullName evidence="1">DUF5788 family protein</fullName>
    </submittedName>
</protein>
<evidence type="ECO:0000313" key="1">
    <source>
        <dbReference type="EMBL" id="MFC7200339.1"/>
    </source>
</evidence>
<reference evidence="1 2" key="1">
    <citation type="journal article" date="2019" name="Int. J. Syst. Evol. Microbiol.">
        <title>The Global Catalogue of Microorganisms (GCM) 10K type strain sequencing project: providing services to taxonomists for standard genome sequencing and annotation.</title>
        <authorList>
            <consortium name="The Broad Institute Genomics Platform"/>
            <consortium name="The Broad Institute Genome Sequencing Center for Infectious Disease"/>
            <person name="Wu L."/>
            <person name="Ma J."/>
        </authorList>
    </citation>
    <scope>NUCLEOTIDE SEQUENCE [LARGE SCALE GENOMIC DNA]</scope>
    <source>
        <strain evidence="1 2">XZGYJ-43</strain>
    </source>
</reference>
<organism evidence="1 2">
    <name type="scientific">Halospeciosus flavus</name>
    <dbReference type="NCBI Taxonomy" id="3032283"/>
    <lineage>
        <taxon>Archaea</taxon>
        <taxon>Methanobacteriati</taxon>
        <taxon>Methanobacteriota</taxon>
        <taxon>Stenosarchaea group</taxon>
        <taxon>Halobacteria</taxon>
        <taxon>Halobacteriales</taxon>
        <taxon>Halobacteriaceae</taxon>
        <taxon>Halospeciosus</taxon>
    </lineage>
</organism>
<dbReference type="AlphaFoldDB" id="A0ABD5Z5G3"/>
<gene>
    <name evidence="1" type="ORF">ACFQJ9_13105</name>
</gene>
<proteinExistence type="predicted"/>